<gene>
    <name evidence="2" type="ORF">FRX31_030365</name>
</gene>
<dbReference type="SUPFAM" id="SSF81383">
    <property type="entry name" value="F-box domain"/>
    <property type="match status" value="1"/>
</dbReference>
<dbReference type="AlphaFoldDB" id="A0A7J6V5T1"/>
<dbReference type="Pfam" id="PF00646">
    <property type="entry name" value="F-box"/>
    <property type="match status" value="1"/>
</dbReference>
<comment type="caution">
    <text evidence="2">The sequence shown here is derived from an EMBL/GenBank/DDBJ whole genome shotgun (WGS) entry which is preliminary data.</text>
</comment>
<dbReference type="InterPro" id="IPR050796">
    <property type="entry name" value="SCF_F-box_component"/>
</dbReference>
<dbReference type="Gene3D" id="1.20.1280.50">
    <property type="match status" value="1"/>
</dbReference>
<feature type="domain" description="F-box" evidence="1">
    <location>
        <begin position="1"/>
        <end position="47"/>
    </location>
</feature>
<dbReference type="InterPro" id="IPR001810">
    <property type="entry name" value="F-box_dom"/>
</dbReference>
<reference evidence="2 3" key="1">
    <citation type="submission" date="2020-06" db="EMBL/GenBank/DDBJ databases">
        <title>Transcriptomic and genomic resources for Thalictrum thalictroides and T. hernandezii: Facilitating candidate gene discovery in an emerging model plant lineage.</title>
        <authorList>
            <person name="Arias T."/>
            <person name="Riano-Pachon D.M."/>
            <person name="Di Stilio V.S."/>
        </authorList>
    </citation>
    <scope>NUCLEOTIDE SEQUENCE [LARGE SCALE GENOMIC DNA]</scope>
    <source>
        <strain evidence="3">cv. WT478/WT964</strain>
        <tissue evidence="2">Leaves</tissue>
    </source>
</reference>
<evidence type="ECO:0000313" key="3">
    <source>
        <dbReference type="Proteomes" id="UP000554482"/>
    </source>
</evidence>
<dbReference type="Proteomes" id="UP000554482">
    <property type="component" value="Unassembled WGS sequence"/>
</dbReference>
<accession>A0A7J6V5T1</accession>
<name>A0A7J6V5T1_THATH</name>
<proteinExistence type="predicted"/>
<dbReference type="SMART" id="SM00256">
    <property type="entry name" value="FBOX"/>
    <property type="match status" value="1"/>
</dbReference>
<dbReference type="PANTHER" id="PTHR31672:SF13">
    <property type="entry name" value="F-BOX PROTEIN CPR30-LIKE"/>
    <property type="match status" value="1"/>
</dbReference>
<dbReference type="InterPro" id="IPR036047">
    <property type="entry name" value="F-box-like_dom_sf"/>
</dbReference>
<protein>
    <recommendedName>
        <fullName evidence="1">F-box domain-containing protein</fullName>
    </recommendedName>
</protein>
<organism evidence="2 3">
    <name type="scientific">Thalictrum thalictroides</name>
    <name type="common">Rue-anemone</name>
    <name type="synonym">Anemone thalictroides</name>
    <dbReference type="NCBI Taxonomy" id="46969"/>
    <lineage>
        <taxon>Eukaryota</taxon>
        <taxon>Viridiplantae</taxon>
        <taxon>Streptophyta</taxon>
        <taxon>Embryophyta</taxon>
        <taxon>Tracheophyta</taxon>
        <taxon>Spermatophyta</taxon>
        <taxon>Magnoliopsida</taxon>
        <taxon>Ranunculales</taxon>
        <taxon>Ranunculaceae</taxon>
        <taxon>Thalictroideae</taxon>
        <taxon>Thalictrum</taxon>
    </lineage>
</organism>
<dbReference type="OrthoDB" id="1918594at2759"/>
<dbReference type="PANTHER" id="PTHR31672">
    <property type="entry name" value="BNACNNG10540D PROTEIN"/>
    <property type="match status" value="1"/>
</dbReference>
<dbReference type="PROSITE" id="PS50181">
    <property type="entry name" value="FBOX"/>
    <property type="match status" value="1"/>
</dbReference>
<sequence>MNNNRELPEEIWMEILVYLKANDLQNYKIVSKQWRSLISYPTFINSHLSLLRYQQQPDEILITTLTSPKPSNLVRCIQYHFYSIVNSNKISMMRQKELQFPLYDHNQRDSKLVLCLQSSCEGLLLFQDKYNPKQLYISNPVTSMFKPLPPLIQVKCQCCFWALVRDTRLNKYKVFGVKSQRTFVVLTLEEDATLSSHWKICHLRENDHQRFSMLSQFLLFQNEELLWLTTDKYGEPAPDALNCYCIHSINIETLIFSKINIPPYVLKVPLNEFSSVDLYLKCKGARHLLSELNGSSLCLTTVSESKLEMFVLEDRLKCVWTKSHVIHLKSLLNRHYSLKTFFVDICLVTMRDVDKSNLLDLVKVLIHHEDQLLLYDLKSQECRKIGFLEKDQKLCRHYLFHSNSLVSWD</sequence>
<evidence type="ECO:0000259" key="1">
    <source>
        <dbReference type="PROSITE" id="PS50181"/>
    </source>
</evidence>
<keyword evidence="3" id="KW-1185">Reference proteome</keyword>
<dbReference type="EMBL" id="JABWDY010037944">
    <property type="protein sequence ID" value="KAF5180048.1"/>
    <property type="molecule type" value="Genomic_DNA"/>
</dbReference>
<evidence type="ECO:0000313" key="2">
    <source>
        <dbReference type="EMBL" id="KAF5180048.1"/>
    </source>
</evidence>